<keyword evidence="9" id="KW-0234">DNA repair</keyword>
<comment type="cofactor">
    <cofactor evidence="2">
        <name>Mg(2+)</name>
        <dbReference type="ChEBI" id="CHEBI:18420"/>
    </cofactor>
</comment>
<keyword evidence="12" id="KW-0812">Transmembrane</keyword>
<keyword evidence="7" id="KW-0378">Hydrolase</keyword>
<evidence type="ECO:0000313" key="13">
    <source>
        <dbReference type="EMBL" id="KAG6509847.1"/>
    </source>
</evidence>
<dbReference type="EMBL" id="JACMSC010000008">
    <property type="protein sequence ID" value="KAG6509847.1"/>
    <property type="molecule type" value="Genomic_DNA"/>
</dbReference>
<feature type="transmembrane region" description="Helical" evidence="12">
    <location>
        <begin position="12"/>
        <end position="30"/>
    </location>
</feature>
<dbReference type="GO" id="GO:0070260">
    <property type="term" value="F:5'-tyrosyl-DNA phosphodiesterase activity"/>
    <property type="evidence" value="ECO:0007669"/>
    <property type="project" value="TreeGrafter"/>
</dbReference>
<gene>
    <name evidence="13" type="ORF">ZIOFF_027854</name>
</gene>
<dbReference type="GO" id="GO:0006302">
    <property type="term" value="P:double-strand break repair"/>
    <property type="evidence" value="ECO:0007669"/>
    <property type="project" value="TreeGrafter"/>
</dbReference>
<dbReference type="GO" id="GO:0004518">
    <property type="term" value="F:nuclease activity"/>
    <property type="evidence" value="ECO:0007669"/>
    <property type="project" value="UniProtKB-KW"/>
</dbReference>
<dbReference type="PANTHER" id="PTHR15822:SF4">
    <property type="entry name" value="TYROSYL-DNA PHOSPHODIESTERASE 2"/>
    <property type="match status" value="1"/>
</dbReference>
<reference evidence="13 14" key="1">
    <citation type="submission" date="2020-08" db="EMBL/GenBank/DDBJ databases">
        <title>Plant Genome Project.</title>
        <authorList>
            <person name="Zhang R.-G."/>
        </authorList>
    </citation>
    <scope>NUCLEOTIDE SEQUENCE [LARGE SCALE GENOMIC DNA]</scope>
    <source>
        <tissue evidence="13">Rhizome</tissue>
    </source>
</reference>
<feature type="compositionally biased region" description="Low complexity" evidence="11">
    <location>
        <begin position="41"/>
        <end position="61"/>
    </location>
</feature>
<dbReference type="Proteomes" id="UP000734854">
    <property type="component" value="Unassembled WGS sequence"/>
</dbReference>
<evidence type="ECO:0000256" key="10">
    <source>
        <dbReference type="ARBA" id="ARBA00023242"/>
    </source>
</evidence>
<dbReference type="InterPro" id="IPR036691">
    <property type="entry name" value="Endo/exonu/phosph_ase_sf"/>
</dbReference>
<dbReference type="SUPFAM" id="SSF56219">
    <property type="entry name" value="DNase I-like"/>
    <property type="match status" value="1"/>
</dbReference>
<evidence type="ECO:0000256" key="1">
    <source>
        <dbReference type="ARBA" id="ARBA00001936"/>
    </source>
</evidence>
<dbReference type="GO" id="GO:0046872">
    <property type="term" value="F:metal ion binding"/>
    <property type="evidence" value="ECO:0007669"/>
    <property type="project" value="UniProtKB-KW"/>
</dbReference>
<evidence type="ECO:0000313" key="14">
    <source>
        <dbReference type="Proteomes" id="UP000734854"/>
    </source>
</evidence>
<evidence type="ECO:0000256" key="5">
    <source>
        <dbReference type="ARBA" id="ARBA00022723"/>
    </source>
</evidence>
<dbReference type="PANTHER" id="PTHR15822">
    <property type="entry name" value="TRAF AND TNF RECEPTOR-ASSOCIATED PROTEIN"/>
    <property type="match status" value="1"/>
</dbReference>
<evidence type="ECO:0000256" key="12">
    <source>
        <dbReference type="SAM" id="Phobius"/>
    </source>
</evidence>
<keyword evidence="12" id="KW-1133">Transmembrane helix</keyword>
<keyword evidence="8" id="KW-0460">Magnesium</keyword>
<keyword evidence="4" id="KW-0540">Nuclease</keyword>
<dbReference type="GO" id="GO:0005737">
    <property type="term" value="C:cytoplasm"/>
    <property type="evidence" value="ECO:0007669"/>
    <property type="project" value="TreeGrafter"/>
</dbReference>
<evidence type="ECO:0000256" key="6">
    <source>
        <dbReference type="ARBA" id="ARBA00022763"/>
    </source>
</evidence>
<protein>
    <submittedName>
        <fullName evidence="13">Uncharacterized protein</fullName>
    </submittedName>
</protein>
<keyword evidence="14" id="KW-1185">Reference proteome</keyword>
<comment type="subcellular location">
    <subcellularLocation>
        <location evidence="3">Nucleus</location>
    </subcellularLocation>
</comment>
<evidence type="ECO:0000256" key="2">
    <source>
        <dbReference type="ARBA" id="ARBA00001946"/>
    </source>
</evidence>
<evidence type="ECO:0000256" key="11">
    <source>
        <dbReference type="SAM" id="MobiDB-lite"/>
    </source>
</evidence>
<keyword evidence="6" id="KW-0227">DNA damage</keyword>
<dbReference type="GO" id="GO:0003697">
    <property type="term" value="F:single-stranded DNA binding"/>
    <property type="evidence" value="ECO:0007669"/>
    <property type="project" value="TreeGrafter"/>
</dbReference>
<feature type="region of interest" description="Disordered" evidence="11">
    <location>
        <begin position="41"/>
        <end position="136"/>
    </location>
</feature>
<organism evidence="13 14">
    <name type="scientific">Zingiber officinale</name>
    <name type="common">Ginger</name>
    <name type="synonym">Amomum zingiber</name>
    <dbReference type="NCBI Taxonomy" id="94328"/>
    <lineage>
        <taxon>Eukaryota</taxon>
        <taxon>Viridiplantae</taxon>
        <taxon>Streptophyta</taxon>
        <taxon>Embryophyta</taxon>
        <taxon>Tracheophyta</taxon>
        <taxon>Spermatophyta</taxon>
        <taxon>Magnoliopsida</taxon>
        <taxon>Liliopsida</taxon>
        <taxon>Zingiberales</taxon>
        <taxon>Zingiberaceae</taxon>
        <taxon>Zingiber</taxon>
    </lineage>
</organism>
<dbReference type="InterPro" id="IPR051547">
    <property type="entry name" value="TDP2-like"/>
</dbReference>
<evidence type="ECO:0000256" key="7">
    <source>
        <dbReference type="ARBA" id="ARBA00022801"/>
    </source>
</evidence>
<comment type="caution">
    <text evidence="13">The sequence shown here is derived from an EMBL/GenBank/DDBJ whole genome shotgun (WGS) entry which is preliminary data.</text>
</comment>
<dbReference type="AlphaFoldDB" id="A0A8J5LDH3"/>
<evidence type="ECO:0000256" key="4">
    <source>
        <dbReference type="ARBA" id="ARBA00022722"/>
    </source>
</evidence>
<keyword evidence="10" id="KW-0539">Nucleus</keyword>
<accession>A0A8J5LDH3</accession>
<proteinExistence type="predicted"/>
<comment type="cofactor">
    <cofactor evidence="1">
        <name>Mn(2+)</name>
        <dbReference type="ChEBI" id="CHEBI:29035"/>
    </cofactor>
</comment>
<name>A0A8J5LDH3_ZINOF</name>
<evidence type="ECO:0000256" key="3">
    <source>
        <dbReference type="ARBA" id="ARBA00004123"/>
    </source>
</evidence>
<dbReference type="GO" id="GO:0005634">
    <property type="term" value="C:nucleus"/>
    <property type="evidence" value="ECO:0007669"/>
    <property type="project" value="UniProtKB-SubCell"/>
</dbReference>
<evidence type="ECO:0000256" key="8">
    <source>
        <dbReference type="ARBA" id="ARBA00022842"/>
    </source>
</evidence>
<keyword evidence="5" id="KW-0479">Metal-binding</keyword>
<feature type="compositionally biased region" description="Basic and acidic residues" evidence="11">
    <location>
        <begin position="66"/>
        <end position="79"/>
    </location>
</feature>
<evidence type="ECO:0000256" key="9">
    <source>
        <dbReference type="ARBA" id="ARBA00023204"/>
    </source>
</evidence>
<sequence length="323" mass="35618">MGNSVSSPGGKTIAIAGGAAVLALGASYLWDFLSNDDDHLSSISTKKSSASASSTPDAPASRIRNKLAEEVLTDPRNRDGYANGSEEDLSSKSTKKSSASASSTRDAPASGRKKLTEEASVTLRPGKMNPKNRHGYDHDILSKLPVKVLGLEHCKDSIMKKKLIVAEVEALGKRRSLVIANGHLKRPNLPDDSHTNKRTAQAKEAITILGNYNNAIFGGDMNWSEDLDGCFPLPNGWVDAWEHLRPFENGWTYDNVSNQMMIKGKRRLRKRLDRFLCKLKDYKLACIEIIGKDIIPGLRHQHREKDYPVLCSDHFGLLLRISI</sequence>
<dbReference type="Gene3D" id="3.60.10.10">
    <property type="entry name" value="Endonuclease/exonuclease/phosphatase"/>
    <property type="match status" value="1"/>
</dbReference>
<keyword evidence="12" id="KW-0472">Membrane</keyword>